<proteinExistence type="predicted"/>
<feature type="compositionally biased region" description="Basic and acidic residues" evidence="1">
    <location>
        <begin position="369"/>
        <end position="380"/>
    </location>
</feature>
<feature type="compositionally biased region" description="Polar residues" evidence="1">
    <location>
        <begin position="385"/>
        <end position="401"/>
    </location>
</feature>
<evidence type="ECO:0000313" key="4">
    <source>
        <dbReference type="Proteomes" id="UP001597368"/>
    </source>
</evidence>
<dbReference type="Pfam" id="PF05257">
    <property type="entry name" value="CHAP"/>
    <property type="match status" value="1"/>
</dbReference>
<dbReference type="InterPro" id="IPR007921">
    <property type="entry name" value="CHAP_dom"/>
</dbReference>
<dbReference type="RefSeq" id="WP_379576913.1">
    <property type="nucleotide sequence ID" value="NZ_JBHUFV010000050.1"/>
</dbReference>
<protein>
    <submittedName>
        <fullName evidence="3">CHAP domain-containing protein</fullName>
    </submittedName>
</protein>
<name>A0ABW4T4T8_9ACTN</name>
<feature type="region of interest" description="Disordered" evidence="1">
    <location>
        <begin position="213"/>
        <end position="415"/>
    </location>
</feature>
<keyword evidence="4" id="KW-1185">Reference proteome</keyword>
<accession>A0ABW4T4T8</accession>
<evidence type="ECO:0000259" key="2">
    <source>
        <dbReference type="Pfam" id="PF05257"/>
    </source>
</evidence>
<dbReference type="Proteomes" id="UP001597368">
    <property type="component" value="Unassembled WGS sequence"/>
</dbReference>
<dbReference type="Gene3D" id="3.90.1720.10">
    <property type="entry name" value="endopeptidase domain like (from Nostoc punctiforme)"/>
    <property type="match status" value="1"/>
</dbReference>
<dbReference type="SUPFAM" id="SSF54001">
    <property type="entry name" value="Cysteine proteinases"/>
    <property type="match status" value="1"/>
</dbReference>
<feature type="compositionally biased region" description="Low complexity" evidence="1">
    <location>
        <begin position="229"/>
        <end position="264"/>
    </location>
</feature>
<feature type="domain" description="Peptidase C51" evidence="2">
    <location>
        <begin position="42"/>
        <end position="126"/>
    </location>
</feature>
<dbReference type="InterPro" id="IPR038765">
    <property type="entry name" value="Papain-like_cys_pep_sf"/>
</dbReference>
<feature type="compositionally biased region" description="Low complexity" evidence="1">
    <location>
        <begin position="349"/>
        <end position="368"/>
    </location>
</feature>
<organism evidence="3 4">
    <name type="scientific">Nonomuraea mangrovi</name>
    <dbReference type="NCBI Taxonomy" id="2316207"/>
    <lineage>
        <taxon>Bacteria</taxon>
        <taxon>Bacillati</taxon>
        <taxon>Actinomycetota</taxon>
        <taxon>Actinomycetes</taxon>
        <taxon>Streptosporangiales</taxon>
        <taxon>Streptosporangiaceae</taxon>
        <taxon>Nonomuraea</taxon>
    </lineage>
</organism>
<evidence type="ECO:0000313" key="3">
    <source>
        <dbReference type="EMBL" id="MFD1936367.1"/>
    </source>
</evidence>
<dbReference type="EMBL" id="JBHUFV010000050">
    <property type="protein sequence ID" value="MFD1936367.1"/>
    <property type="molecule type" value="Genomic_DNA"/>
</dbReference>
<evidence type="ECO:0000256" key="1">
    <source>
        <dbReference type="SAM" id="MobiDB-lite"/>
    </source>
</evidence>
<reference evidence="4" key="1">
    <citation type="journal article" date="2019" name="Int. J. Syst. Evol. Microbiol.">
        <title>The Global Catalogue of Microorganisms (GCM) 10K type strain sequencing project: providing services to taxonomists for standard genome sequencing and annotation.</title>
        <authorList>
            <consortium name="The Broad Institute Genomics Platform"/>
            <consortium name="The Broad Institute Genome Sequencing Center for Infectious Disease"/>
            <person name="Wu L."/>
            <person name="Ma J."/>
        </authorList>
    </citation>
    <scope>NUCLEOTIDE SEQUENCE [LARGE SCALE GENOMIC DNA]</scope>
    <source>
        <strain evidence="4">ICMP 6774ER</strain>
    </source>
</reference>
<feature type="compositionally biased region" description="Low complexity" evidence="1">
    <location>
        <begin position="295"/>
        <end position="306"/>
    </location>
</feature>
<gene>
    <name evidence="3" type="ORF">ACFSKW_33335</name>
</gene>
<feature type="compositionally biased region" description="Low complexity" evidence="1">
    <location>
        <begin position="271"/>
        <end position="288"/>
    </location>
</feature>
<feature type="compositionally biased region" description="Polar residues" evidence="1">
    <location>
        <begin position="338"/>
        <end position="348"/>
    </location>
</feature>
<sequence>MDPIAEGLLKAARPELGYREKGGQHTKFGTWYANLVQDPQYRDAPWCDMFIAWAAQKAGVQDFVGQFAWTPSHAAWFIQRGAWSQTPEPGALVFYDWKGGKSYKGIDHVGIVEKVAGSKIHTIEANVDRVWLKRKVRDTDKVVGYGLPRMVKERPTLIEVRPSDKPLQPFTVQADAPVARAGDSPFDLLGTPQALLAAMVLTTVIVSFRMAGRSRGSGRHRRGLFPWITSTATSGAGARPAGSPTPARATPPARGPASSATSPGTAPQVRATSTARGPASGAASSPSPEARRSGSESAARGSATRTGGPPTLRPSGNSRTRVPESATPRPRMPADTATPRSRVSDSSTPRPRVPAGDAAPRARAQAQAERARGPLERSGERAQAGRTSGNPHPAAPQTSPGTGRRRKPYEATTGK</sequence>
<comment type="caution">
    <text evidence="3">The sequence shown here is derived from an EMBL/GenBank/DDBJ whole genome shotgun (WGS) entry which is preliminary data.</text>
</comment>